<keyword evidence="6 9" id="KW-1133">Transmembrane helix</keyword>
<evidence type="ECO:0000256" key="6">
    <source>
        <dbReference type="ARBA" id="ARBA00022989"/>
    </source>
</evidence>
<feature type="transmembrane region" description="Helical" evidence="9">
    <location>
        <begin position="82"/>
        <end position="103"/>
    </location>
</feature>
<evidence type="ECO:0000256" key="4">
    <source>
        <dbReference type="ARBA" id="ARBA00022519"/>
    </source>
</evidence>
<keyword evidence="12" id="KW-1185">Reference proteome</keyword>
<feature type="domain" description="Tripartite ATP-independent periplasmic transporters DctQ component" evidence="10">
    <location>
        <begin position="21"/>
        <end position="145"/>
    </location>
</feature>
<dbReference type="HOGENOM" id="CLU_086356_9_4_9"/>
<dbReference type="STRING" id="1508404.JMA_29140"/>
<evidence type="ECO:0000256" key="1">
    <source>
        <dbReference type="ARBA" id="ARBA00004429"/>
    </source>
</evidence>
<keyword evidence="3" id="KW-1003">Cell membrane</keyword>
<dbReference type="PANTHER" id="PTHR35011">
    <property type="entry name" value="2,3-DIKETO-L-GULONATE TRAP TRANSPORTER SMALL PERMEASE PROTEIN YIAM"/>
    <property type="match status" value="1"/>
</dbReference>
<evidence type="ECO:0000256" key="2">
    <source>
        <dbReference type="ARBA" id="ARBA00022448"/>
    </source>
</evidence>
<comment type="subcellular location">
    <subcellularLocation>
        <location evidence="1">Cell inner membrane</location>
        <topology evidence="1">Multi-pass membrane protein</topology>
    </subcellularLocation>
</comment>
<accession>A0A0B5AQ51</accession>
<evidence type="ECO:0000256" key="8">
    <source>
        <dbReference type="ARBA" id="ARBA00038436"/>
    </source>
</evidence>
<evidence type="ECO:0000256" key="5">
    <source>
        <dbReference type="ARBA" id="ARBA00022692"/>
    </source>
</evidence>
<dbReference type="Proteomes" id="UP000031449">
    <property type="component" value="Chromosome"/>
</dbReference>
<dbReference type="OrthoDB" id="9815614at2"/>
<evidence type="ECO:0000256" key="7">
    <source>
        <dbReference type="ARBA" id="ARBA00023136"/>
    </source>
</evidence>
<gene>
    <name evidence="11" type="ORF">JMA_29140</name>
</gene>
<dbReference type="AlphaFoldDB" id="A0A0B5AQ51"/>
<dbReference type="GO" id="GO:0015740">
    <property type="term" value="P:C4-dicarboxylate transport"/>
    <property type="evidence" value="ECO:0007669"/>
    <property type="project" value="TreeGrafter"/>
</dbReference>
<keyword evidence="5 9" id="KW-0812">Transmembrane</keyword>
<evidence type="ECO:0000256" key="9">
    <source>
        <dbReference type="SAM" id="Phobius"/>
    </source>
</evidence>
<dbReference type="PANTHER" id="PTHR35011:SF2">
    <property type="entry name" value="2,3-DIKETO-L-GULONATE TRAP TRANSPORTER SMALL PERMEASE PROTEIN YIAM"/>
    <property type="match status" value="1"/>
</dbReference>
<dbReference type="BioCyc" id="JESP1508404:G14D9-12195-MONOMER"/>
<name>A0A0B5AQ51_9BACL</name>
<keyword evidence="7 9" id="KW-0472">Membrane</keyword>
<organism evidence="11 12">
    <name type="scientific">Jeotgalibacillus malaysiensis</name>
    <dbReference type="NCBI Taxonomy" id="1508404"/>
    <lineage>
        <taxon>Bacteria</taxon>
        <taxon>Bacillati</taxon>
        <taxon>Bacillota</taxon>
        <taxon>Bacilli</taxon>
        <taxon>Bacillales</taxon>
        <taxon>Caryophanaceae</taxon>
        <taxon>Jeotgalibacillus</taxon>
    </lineage>
</organism>
<keyword evidence="4" id="KW-0997">Cell inner membrane</keyword>
<feature type="transmembrane region" description="Helical" evidence="9">
    <location>
        <begin position="12"/>
        <end position="32"/>
    </location>
</feature>
<evidence type="ECO:0000313" key="12">
    <source>
        <dbReference type="Proteomes" id="UP000031449"/>
    </source>
</evidence>
<evidence type="ECO:0000259" key="10">
    <source>
        <dbReference type="Pfam" id="PF04290"/>
    </source>
</evidence>
<feature type="transmembrane region" description="Helical" evidence="9">
    <location>
        <begin position="123"/>
        <end position="142"/>
    </location>
</feature>
<dbReference type="InterPro" id="IPR007387">
    <property type="entry name" value="TRAP_DctQ"/>
</dbReference>
<proteinExistence type="inferred from homology"/>
<keyword evidence="2" id="KW-0813">Transport</keyword>
<dbReference type="GO" id="GO:0005886">
    <property type="term" value="C:plasma membrane"/>
    <property type="evidence" value="ECO:0007669"/>
    <property type="project" value="UniProtKB-SubCell"/>
</dbReference>
<comment type="similarity">
    <text evidence="8">Belongs to the TRAP transporter small permease family.</text>
</comment>
<dbReference type="Pfam" id="PF04290">
    <property type="entry name" value="DctQ"/>
    <property type="match status" value="1"/>
</dbReference>
<dbReference type="KEGG" id="jeo:JMA_29140"/>
<dbReference type="GO" id="GO:0022857">
    <property type="term" value="F:transmembrane transporter activity"/>
    <property type="evidence" value="ECO:0007669"/>
    <property type="project" value="TreeGrafter"/>
</dbReference>
<protein>
    <recommendedName>
        <fullName evidence="10">Tripartite ATP-independent periplasmic transporters DctQ component domain-containing protein</fullName>
    </recommendedName>
</protein>
<evidence type="ECO:0000256" key="3">
    <source>
        <dbReference type="ARBA" id="ARBA00022475"/>
    </source>
</evidence>
<dbReference type="InterPro" id="IPR055348">
    <property type="entry name" value="DctQ"/>
</dbReference>
<dbReference type="EMBL" id="CP009416">
    <property type="protein sequence ID" value="AJD92231.1"/>
    <property type="molecule type" value="Genomic_DNA"/>
</dbReference>
<reference evidence="11 12" key="1">
    <citation type="submission" date="2014-08" db="EMBL/GenBank/DDBJ databases">
        <title>Complete genome of a marine bacteria Jeotgalibacillus malaysiensis.</title>
        <authorList>
            <person name="Yaakop A.S."/>
            <person name="Chan K.-G."/>
            <person name="Goh K.M."/>
        </authorList>
    </citation>
    <scope>NUCLEOTIDE SEQUENCE [LARGE SCALE GENOMIC DNA]</scope>
    <source>
        <strain evidence="11 12">D5</strain>
    </source>
</reference>
<feature type="transmembrane region" description="Helical" evidence="9">
    <location>
        <begin position="44"/>
        <end position="61"/>
    </location>
</feature>
<sequence length="158" mass="17962">MIKKLEHIQLTVGVIFLSIFFIAIVIQVLSRYMGISVIWTEEVANYSFIWAIFMGAAVMVNRKDHFNFDLLSKKLKGKPKHILAIVTDTILLLFCIALLIYSYTAMTTFWNYTWNALPAMKMGYVWLSLPVMSATMIIYLLSHVGGSVKNMRVGEGAE</sequence>
<evidence type="ECO:0000313" key="11">
    <source>
        <dbReference type="EMBL" id="AJD92231.1"/>
    </source>
</evidence>